<evidence type="ECO:0000256" key="1">
    <source>
        <dbReference type="SAM" id="MobiDB-lite"/>
    </source>
</evidence>
<feature type="region of interest" description="Disordered" evidence="1">
    <location>
        <begin position="57"/>
        <end position="80"/>
    </location>
</feature>
<accession>A0A699X4V4</accession>
<feature type="compositionally biased region" description="Polar residues" evidence="1">
    <location>
        <begin position="23"/>
        <end position="32"/>
    </location>
</feature>
<feature type="non-terminal residue" evidence="2">
    <location>
        <position position="1"/>
    </location>
</feature>
<sequence>IQPSSSQPQKTQKPRKPTRKDTQVPQPSGHTESVTDEAVHKELGDRLVRVATIAVSLEAEHDSGNITKTKSKETPNEPSS</sequence>
<dbReference type="AlphaFoldDB" id="A0A699X4V4"/>
<comment type="caution">
    <text evidence="2">The sequence shown here is derived from an EMBL/GenBank/DDBJ whole genome shotgun (WGS) entry which is preliminary data.</text>
</comment>
<gene>
    <name evidence="2" type="ORF">Tci_926082</name>
</gene>
<proteinExistence type="predicted"/>
<evidence type="ECO:0000313" key="2">
    <source>
        <dbReference type="EMBL" id="GFD54113.1"/>
    </source>
</evidence>
<feature type="compositionally biased region" description="Low complexity" evidence="1">
    <location>
        <begin position="1"/>
        <end position="11"/>
    </location>
</feature>
<protein>
    <submittedName>
        <fullName evidence="2">Uncharacterized protein</fullName>
    </submittedName>
</protein>
<name>A0A699X4V4_TANCI</name>
<feature type="region of interest" description="Disordered" evidence="1">
    <location>
        <begin position="1"/>
        <end position="40"/>
    </location>
</feature>
<dbReference type="EMBL" id="BKCJ011802480">
    <property type="protein sequence ID" value="GFD54113.1"/>
    <property type="molecule type" value="Genomic_DNA"/>
</dbReference>
<reference evidence="2" key="1">
    <citation type="journal article" date="2019" name="Sci. Rep.">
        <title>Draft genome of Tanacetum cinerariifolium, the natural source of mosquito coil.</title>
        <authorList>
            <person name="Yamashiro T."/>
            <person name="Shiraishi A."/>
            <person name="Satake H."/>
            <person name="Nakayama K."/>
        </authorList>
    </citation>
    <scope>NUCLEOTIDE SEQUENCE</scope>
</reference>
<organism evidence="2">
    <name type="scientific">Tanacetum cinerariifolium</name>
    <name type="common">Dalmatian daisy</name>
    <name type="synonym">Chrysanthemum cinerariifolium</name>
    <dbReference type="NCBI Taxonomy" id="118510"/>
    <lineage>
        <taxon>Eukaryota</taxon>
        <taxon>Viridiplantae</taxon>
        <taxon>Streptophyta</taxon>
        <taxon>Embryophyta</taxon>
        <taxon>Tracheophyta</taxon>
        <taxon>Spermatophyta</taxon>
        <taxon>Magnoliopsida</taxon>
        <taxon>eudicotyledons</taxon>
        <taxon>Gunneridae</taxon>
        <taxon>Pentapetalae</taxon>
        <taxon>asterids</taxon>
        <taxon>campanulids</taxon>
        <taxon>Asterales</taxon>
        <taxon>Asteraceae</taxon>
        <taxon>Asteroideae</taxon>
        <taxon>Anthemideae</taxon>
        <taxon>Anthemidinae</taxon>
        <taxon>Tanacetum</taxon>
    </lineage>
</organism>
<feature type="compositionally biased region" description="Basic and acidic residues" evidence="1">
    <location>
        <begin position="70"/>
        <end position="80"/>
    </location>
</feature>